<dbReference type="PIRSF" id="PIRSF000709">
    <property type="entry name" value="6PFK_2-Ptase"/>
    <property type="match status" value="1"/>
</dbReference>
<reference evidence="2" key="1">
    <citation type="submission" date="2022-03" db="EMBL/GenBank/DDBJ databases">
        <title>De novo assembled genomes of Belliella spp. (Cyclobacteriaceae) strains.</title>
        <authorList>
            <person name="Szabo A."/>
            <person name="Korponai K."/>
            <person name="Felfoldi T."/>
        </authorList>
    </citation>
    <scope>NUCLEOTIDE SEQUENCE</scope>
    <source>
        <strain evidence="2">DSM 111904</strain>
    </source>
</reference>
<dbReference type="InterPro" id="IPR013078">
    <property type="entry name" value="His_Pase_superF_clade-1"/>
</dbReference>
<dbReference type="CDD" id="cd07067">
    <property type="entry name" value="HP_PGM_like"/>
    <property type="match status" value="1"/>
</dbReference>
<dbReference type="PROSITE" id="PS00175">
    <property type="entry name" value="PG_MUTASE"/>
    <property type="match status" value="1"/>
</dbReference>
<evidence type="ECO:0000313" key="3">
    <source>
        <dbReference type="Proteomes" id="UP001165489"/>
    </source>
</evidence>
<sequence length="209" mass="23641">MLTKKIYLVRHGQTDYNLKGVVQGSGIDAPLNEHGKLQASAFFEAYKHVPFEKVFYTGLQRTRQSIEKFIALGIPSESVPELNEISWGDYEGQPMTPDENAYYQSMLEKWASGDLDYAIKGGESPNQVAKRLKIGIEKILKQDQKVILICMHGRAMRMLLSIIMQVGLKDMDQFEHRNLGLYELDIDQNGTAVIVKNNSGEHLKLKALI</sequence>
<dbReference type="PANTHER" id="PTHR46517:SF1">
    <property type="entry name" value="FRUCTOSE-2,6-BISPHOSPHATASE TIGAR"/>
    <property type="match status" value="1"/>
</dbReference>
<dbReference type="InterPro" id="IPR001345">
    <property type="entry name" value="PG/BPGM_mutase_AS"/>
</dbReference>
<accession>A0ABS9UYS9</accession>
<comment type="caution">
    <text evidence="2">The sequence shown here is derived from an EMBL/GenBank/DDBJ whole genome shotgun (WGS) entry which is preliminary data.</text>
</comment>
<dbReference type="SMART" id="SM00855">
    <property type="entry name" value="PGAM"/>
    <property type="match status" value="1"/>
</dbReference>
<evidence type="ECO:0000313" key="2">
    <source>
        <dbReference type="EMBL" id="MCH7409321.1"/>
    </source>
</evidence>
<organism evidence="2 3">
    <name type="scientific">Belliella filtrata</name>
    <dbReference type="NCBI Taxonomy" id="2923435"/>
    <lineage>
        <taxon>Bacteria</taxon>
        <taxon>Pseudomonadati</taxon>
        <taxon>Bacteroidota</taxon>
        <taxon>Cytophagia</taxon>
        <taxon>Cytophagales</taxon>
        <taxon>Cyclobacteriaceae</taxon>
        <taxon>Belliella</taxon>
    </lineage>
</organism>
<dbReference type="InterPro" id="IPR051695">
    <property type="entry name" value="Phosphoglycerate_Mutase"/>
</dbReference>
<keyword evidence="3" id="KW-1185">Reference proteome</keyword>
<keyword evidence="1" id="KW-0378">Hydrolase</keyword>
<dbReference type="InterPro" id="IPR029033">
    <property type="entry name" value="His_PPase_superfam"/>
</dbReference>
<dbReference type="EMBL" id="JAKZGP010000015">
    <property type="protein sequence ID" value="MCH7409321.1"/>
    <property type="molecule type" value="Genomic_DNA"/>
</dbReference>
<dbReference type="Proteomes" id="UP001165489">
    <property type="component" value="Unassembled WGS sequence"/>
</dbReference>
<dbReference type="SUPFAM" id="SSF53254">
    <property type="entry name" value="Phosphoglycerate mutase-like"/>
    <property type="match status" value="1"/>
</dbReference>
<dbReference type="PANTHER" id="PTHR46517">
    <property type="entry name" value="FRUCTOSE-2,6-BISPHOSPHATASE TIGAR"/>
    <property type="match status" value="1"/>
</dbReference>
<gene>
    <name evidence="2" type="ORF">MM239_07950</name>
</gene>
<proteinExistence type="predicted"/>
<protein>
    <submittedName>
        <fullName evidence="2">Histidine phosphatase family protein</fullName>
    </submittedName>
</protein>
<name>A0ABS9UYS9_9BACT</name>
<dbReference type="RefSeq" id="WP_241347671.1">
    <property type="nucleotide sequence ID" value="NZ_JAKZGP010000015.1"/>
</dbReference>
<evidence type="ECO:0000256" key="1">
    <source>
        <dbReference type="ARBA" id="ARBA00022801"/>
    </source>
</evidence>
<dbReference type="Gene3D" id="3.40.50.1240">
    <property type="entry name" value="Phosphoglycerate mutase-like"/>
    <property type="match status" value="1"/>
</dbReference>
<dbReference type="Pfam" id="PF00300">
    <property type="entry name" value="His_Phos_1"/>
    <property type="match status" value="1"/>
</dbReference>